<keyword evidence="11" id="KW-0325">Glycoprotein</keyword>
<dbReference type="InterPro" id="IPR018184">
    <property type="entry name" value="Integrin_alpha_C_CS"/>
</dbReference>
<dbReference type="GO" id="GO:0008305">
    <property type="term" value="C:integrin complex"/>
    <property type="evidence" value="ECO:0007669"/>
    <property type="project" value="InterPro"/>
</dbReference>
<gene>
    <name evidence="17" type="ORF">FBUS_03666</name>
</gene>
<dbReference type="PRINTS" id="PR01185">
    <property type="entry name" value="INTEGRINA"/>
</dbReference>
<dbReference type="Gene3D" id="1.20.5.930">
    <property type="entry name" value="Bicelle-embedded integrin alpha(iib) transmembrane segment"/>
    <property type="match status" value="1"/>
</dbReference>
<evidence type="ECO:0000256" key="11">
    <source>
        <dbReference type="ARBA" id="ARBA00023180"/>
    </source>
</evidence>
<keyword evidence="8 13" id="KW-0401">Integrin</keyword>
<feature type="region of interest" description="Disordered" evidence="14">
    <location>
        <begin position="1"/>
        <end position="35"/>
    </location>
</feature>
<evidence type="ECO:0000313" key="18">
    <source>
        <dbReference type="Proteomes" id="UP000728185"/>
    </source>
</evidence>
<dbReference type="InterPro" id="IPR013517">
    <property type="entry name" value="FG-GAP"/>
</dbReference>
<comment type="caution">
    <text evidence="17">The sequence shown here is derived from an EMBL/GenBank/DDBJ whole genome shotgun (WGS) entry which is preliminary data.</text>
</comment>
<dbReference type="PANTHER" id="PTHR23220">
    <property type="entry name" value="INTEGRIN ALPHA"/>
    <property type="match status" value="1"/>
</dbReference>
<proteinExistence type="inferred from homology"/>
<keyword evidence="6 13" id="KW-0130">Cell adhesion</keyword>
<keyword evidence="9 13" id="KW-0472">Membrane</keyword>
<feature type="domain" description="Integrin alpha third immunoglobulin-like" evidence="16">
    <location>
        <begin position="1023"/>
        <end position="1067"/>
    </location>
</feature>
<evidence type="ECO:0000256" key="4">
    <source>
        <dbReference type="ARBA" id="ARBA00022729"/>
    </source>
</evidence>
<evidence type="ECO:0000256" key="14">
    <source>
        <dbReference type="SAM" id="MobiDB-lite"/>
    </source>
</evidence>
<dbReference type="Gene3D" id="2.60.40.1530">
    <property type="entry name" value="ntegrin, alpha v. Chain A, domain 4"/>
    <property type="match status" value="1"/>
</dbReference>
<name>A0A8E0VI46_9TREM</name>
<dbReference type="InterPro" id="IPR032695">
    <property type="entry name" value="Integrin_dom_sf"/>
</dbReference>
<sequence length="1325" mass="146557">MLSVSSNTSWPKSTFSIGNQEQNQQRQHQQKQKQSDLLFPSDAVKRYTHTEPGSHFGYSVAAYVGQAQSFCLVGAPKAKLDGFSDLTLSTFSPHKEDSTGLVYRLDLDKKLPYCSLVPIATTDEARKEYGTPTPGISKWLGGSVAAASNSLNGIQLGCDPRYIYAPDLINQTENYSWGKERWNGRPTGTISRSGRTLLGTGQCALYTGASMQYTPVDACLTQEEGACLSGFSADVEAGTEFGEALVALGMPGSYLTEGNVYLGHYRGRELLNAVRLKSSPEDVKHMGFNLGYAVHLAHLIRRRSSGENSKVEGTSGASLLTSSSMWFDNDYRGIVMILDQAMDLGGITYLKDKWGHIGSFFGYSLTTADLNGDGIAEIVVGAPYYTERKEMADQSHIPVHGERNREMDKPRTRLLYKIDSDPEEMSEDEDDAEQETDWGRLLPDIGRVYVFYGRPANVTTMGMNRRPDYTSHEPVILNGPRLASGRFGHALTSLGDVDGDGTEDLAIGCPYCSNRRKDRGAVFIYLGRRTGQIIDQPSQVIWASDLPKDNPVTTCGDFGMEEPGPRTFQSFGWSLSGGTDLDGNRAPDLVVGDFESDQVVIVRARNTLWFDDPQWSLPLARTLPWSGPGQTPCDAGCQFEVSLTVAVHGRTEVLRSAGVFKIRVSSDLDAGMEEAGTKRLTGFDLLEPSNEHASASLGYLDTVVTIRPNKLNDSSNRLTLLTLRLDPVLDRVSRLLWKPIRINASISPIADPMPYVSDSVTEPVPSWILHPFLGERFFVSRSLRFANPDCGADNVCVAELHVRLVDESTGPIENQIVYFRERISQRNLTVYVGNSGENAYAAWLKLLIPHQFSYAIPRDLACETNIRMEWKATELLCSLGDPMKYTGSKLVPFVFHINTAGAFKPPDLPMSDAPLAGVSGANKTSKTLKQALPARRKPHRNRRTATEDEETTPIMLTNDSVTIFAEVFSGNDDLDPWNNKVSITYKLQLAAKIDLSSSALDRTIIDSRNFTAQLYEMQRVHPETLGPEVKHIYLVSNNGPSPIENLWVNITMPVKTENDEHLVYFLDRIRYHAEDGGPPRIVNMAPEVISAEGHVRGLCLTPDWALNPLRLNAVNRSPSGGLTRQSRWADSTFHIPLTDDADRTHVRTYRDQSRQNATRSARSILPGVRKRQQEIIKCGQESPNLGVPVCATIYCRIDNLSRGDAVRIVLRGHVWADTFFRYKIPDLAIVSEAHSELAAHAFGLPVHGNRTIQPLAISQNFVFHGIKVPAFREIPLWPIILGCILGAALLAGIIFALWRCGFFRRKPIYDAQPVPSGPIVSPTVL</sequence>
<feature type="repeat" description="FG-GAP" evidence="12">
    <location>
        <begin position="347"/>
        <end position="406"/>
    </location>
</feature>
<dbReference type="GO" id="GO:0007229">
    <property type="term" value="P:integrin-mediated signaling pathway"/>
    <property type="evidence" value="ECO:0007669"/>
    <property type="project" value="UniProtKB-KW"/>
</dbReference>
<dbReference type="PANTHER" id="PTHR23220:SF122">
    <property type="entry name" value="INTEGRIN ALPHA-PS1"/>
    <property type="match status" value="1"/>
</dbReference>
<comment type="subcellular location">
    <subcellularLocation>
        <location evidence="1 13">Membrane</location>
        <topology evidence="1 13">Single-pass type I membrane protein</topology>
    </subcellularLocation>
</comment>
<evidence type="ECO:0000259" key="15">
    <source>
        <dbReference type="Pfam" id="PF20805"/>
    </source>
</evidence>
<keyword evidence="7 13" id="KW-1133">Transmembrane helix</keyword>
<dbReference type="OrthoDB" id="5573735at2759"/>
<feature type="repeat" description="FG-GAP" evidence="12">
    <location>
        <begin position="473"/>
        <end position="534"/>
    </location>
</feature>
<dbReference type="GO" id="GO:0033627">
    <property type="term" value="P:cell adhesion mediated by integrin"/>
    <property type="evidence" value="ECO:0007669"/>
    <property type="project" value="TreeGrafter"/>
</dbReference>
<feature type="domain" description="Integrin alpha third immunoglobulin-like" evidence="16">
    <location>
        <begin position="1090"/>
        <end position="1238"/>
    </location>
</feature>
<dbReference type="Pfam" id="PF20806">
    <property type="entry name" value="Integrin_A_Ig_3"/>
    <property type="match status" value="2"/>
</dbReference>
<keyword evidence="3 13" id="KW-0812">Transmembrane</keyword>
<keyword evidence="10 13" id="KW-0675">Receptor</keyword>
<feature type="domain" description="Integrin alpha second immunoglobulin-like" evidence="15">
    <location>
        <begin position="790"/>
        <end position="895"/>
    </location>
</feature>
<evidence type="ECO:0000256" key="9">
    <source>
        <dbReference type="ARBA" id="ARBA00023136"/>
    </source>
</evidence>
<evidence type="ECO:0000256" key="10">
    <source>
        <dbReference type="ARBA" id="ARBA00023170"/>
    </source>
</evidence>
<dbReference type="InterPro" id="IPR000413">
    <property type="entry name" value="Integrin_alpha"/>
</dbReference>
<protein>
    <submittedName>
        <fullName evidence="17">Integrin alpha-5</fullName>
    </submittedName>
</protein>
<evidence type="ECO:0000256" key="6">
    <source>
        <dbReference type="ARBA" id="ARBA00022889"/>
    </source>
</evidence>
<evidence type="ECO:0000256" key="8">
    <source>
        <dbReference type="ARBA" id="ARBA00023037"/>
    </source>
</evidence>
<evidence type="ECO:0000256" key="3">
    <source>
        <dbReference type="ARBA" id="ARBA00022692"/>
    </source>
</evidence>
<reference evidence="17" key="1">
    <citation type="submission" date="2019-05" db="EMBL/GenBank/DDBJ databases">
        <title>Annotation for the trematode Fasciolopsis buski.</title>
        <authorList>
            <person name="Choi Y.-J."/>
        </authorList>
    </citation>
    <scope>NUCLEOTIDE SEQUENCE</scope>
    <source>
        <strain evidence="17">HT</strain>
        <tissue evidence="17">Whole worm</tissue>
    </source>
</reference>
<evidence type="ECO:0000313" key="17">
    <source>
        <dbReference type="EMBL" id="KAA0195006.1"/>
    </source>
</evidence>
<feature type="transmembrane region" description="Helical" evidence="13">
    <location>
        <begin position="1276"/>
        <end position="1298"/>
    </location>
</feature>
<dbReference type="PROSITE" id="PS00242">
    <property type="entry name" value="INTEGRIN_ALPHA"/>
    <property type="match status" value="1"/>
</dbReference>
<evidence type="ECO:0000259" key="16">
    <source>
        <dbReference type="Pfam" id="PF20806"/>
    </source>
</evidence>
<dbReference type="PROSITE" id="PS51470">
    <property type="entry name" value="FG_GAP"/>
    <property type="match status" value="3"/>
</dbReference>
<dbReference type="InterPro" id="IPR028994">
    <property type="entry name" value="Integrin_alpha_N"/>
</dbReference>
<evidence type="ECO:0000256" key="13">
    <source>
        <dbReference type="RuleBase" id="RU003762"/>
    </source>
</evidence>
<dbReference type="GO" id="GO:0005178">
    <property type="term" value="F:integrin binding"/>
    <property type="evidence" value="ECO:0007669"/>
    <property type="project" value="TreeGrafter"/>
</dbReference>
<evidence type="ECO:0000256" key="7">
    <source>
        <dbReference type="ARBA" id="ARBA00022989"/>
    </source>
</evidence>
<organism evidence="17 18">
    <name type="scientific">Fasciolopsis buskii</name>
    <dbReference type="NCBI Taxonomy" id="27845"/>
    <lineage>
        <taxon>Eukaryota</taxon>
        <taxon>Metazoa</taxon>
        <taxon>Spiralia</taxon>
        <taxon>Lophotrochozoa</taxon>
        <taxon>Platyhelminthes</taxon>
        <taxon>Trematoda</taxon>
        <taxon>Digenea</taxon>
        <taxon>Plagiorchiida</taxon>
        <taxon>Echinostomata</taxon>
        <taxon>Echinostomatoidea</taxon>
        <taxon>Fasciolidae</taxon>
        <taxon>Fasciolopsis</taxon>
    </lineage>
</organism>
<keyword evidence="4" id="KW-0732">Signal</keyword>
<dbReference type="SUPFAM" id="SSF69179">
    <property type="entry name" value="Integrin domains"/>
    <property type="match status" value="2"/>
</dbReference>
<feature type="repeat" description="FG-GAP" evidence="12">
    <location>
        <begin position="557"/>
        <end position="619"/>
    </location>
</feature>
<comment type="similarity">
    <text evidence="2 13">Belongs to the integrin alpha chain family.</text>
</comment>
<dbReference type="Pfam" id="PF20805">
    <property type="entry name" value="Integrin_A_Ig_2"/>
    <property type="match status" value="1"/>
</dbReference>
<evidence type="ECO:0000256" key="12">
    <source>
        <dbReference type="PROSITE-ProRule" id="PRU00803"/>
    </source>
</evidence>
<dbReference type="GO" id="GO:0098609">
    <property type="term" value="P:cell-cell adhesion"/>
    <property type="evidence" value="ECO:0007669"/>
    <property type="project" value="TreeGrafter"/>
</dbReference>
<dbReference type="InterPro" id="IPR013519">
    <property type="entry name" value="Int_alpha_beta-p"/>
</dbReference>
<dbReference type="Gene3D" id="2.130.10.130">
    <property type="entry name" value="Integrin alpha, N-terminal"/>
    <property type="match status" value="1"/>
</dbReference>
<evidence type="ECO:0000256" key="2">
    <source>
        <dbReference type="ARBA" id="ARBA00008054"/>
    </source>
</evidence>
<evidence type="ECO:0000256" key="1">
    <source>
        <dbReference type="ARBA" id="ARBA00004479"/>
    </source>
</evidence>
<keyword evidence="18" id="KW-1185">Reference proteome</keyword>
<dbReference type="Proteomes" id="UP000728185">
    <property type="component" value="Unassembled WGS sequence"/>
</dbReference>
<feature type="region of interest" description="Disordered" evidence="14">
    <location>
        <begin position="926"/>
        <end position="949"/>
    </location>
</feature>
<dbReference type="GO" id="GO:0009897">
    <property type="term" value="C:external side of plasma membrane"/>
    <property type="evidence" value="ECO:0007669"/>
    <property type="project" value="TreeGrafter"/>
</dbReference>
<feature type="compositionally biased region" description="Polar residues" evidence="14">
    <location>
        <begin position="1"/>
        <end position="18"/>
    </location>
</feature>
<feature type="compositionally biased region" description="Basic residues" evidence="14">
    <location>
        <begin position="934"/>
        <end position="943"/>
    </location>
</feature>
<dbReference type="InterPro" id="IPR048285">
    <property type="entry name" value="Integrin_alpha_Ig-like_2"/>
</dbReference>
<dbReference type="Pfam" id="PF01839">
    <property type="entry name" value="FG-GAP"/>
    <property type="match status" value="1"/>
</dbReference>
<dbReference type="SMART" id="SM00191">
    <property type="entry name" value="Int_alpha"/>
    <property type="match status" value="4"/>
</dbReference>
<evidence type="ECO:0000256" key="5">
    <source>
        <dbReference type="ARBA" id="ARBA00022737"/>
    </source>
</evidence>
<dbReference type="Gene3D" id="2.60.40.1510">
    <property type="entry name" value="ntegrin, alpha v. Chain A, domain 3"/>
    <property type="match status" value="1"/>
</dbReference>
<dbReference type="EMBL" id="LUCM01003988">
    <property type="protein sequence ID" value="KAA0195006.1"/>
    <property type="molecule type" value="Genomic_DNA"/>
</dbReference>
<dbReference type="GO" id="GO:0007160">
    <property type="term" value="P:cell-matrix adhesion"/>
    <property type="evidence" value="ECO:0007669"/>
    <property type="project" value="TreeGrafter"/>
</dbReference>
<dbReference type="SUPFAM" id="SSF69318">
    <property type="entry name" value="Integrin alpha N-terminal domain"/>
    <property type="match status" value="1"/>
</dbReference>
<dbReference type="InterPro" id="IPR048286">
    <property type="entry name" value="Integrin_alpha_Ig-like_3"/>
</dbReference>
<accession>A0A8E0VI46</accession>
<keyword evidence="5" id="KW-0677">Repeat</keyword>